<dbReference type="Pfam" id="PF13489">
    <property type="entry name" value="Methyltransf_23"/>
    <property type="match status" value="1"/>
</dbReference>
<evidence type="ECO:0000256" key="1">
    <source>
        <dbReference type="ARBA" id="ARBA00038158"/>
    </source>
</evidence>
<dbReference type="GeneID" id="62168243"/>
<dbReference type="Gene3D" id="3.40.50.150">
    <property type="entry name" value="Vaccinia Virus protein VP39"/>
    <property type="match status" value="1"/>
</dbReference>
<evidence type="ECO:0000313" key="3">
    <source>
        <dbReference type="Proteomes" id="UP000781932"/>
    </source>
</evidence>
<comment type="similarity">
    <text evidence="1">Belongs to the methyltransferase superfamily. LaeA methyltransferase family.</text>
</comment>
<keyword evidence="2" id="KW-0489">Methyltransferase</keyword>
<dbReference type="GO" id="GO:0032259">
    <property type="term" value="P:methylation"/>
    <property type="evidence" value="ECO:0007669"/>
    <property type="project" value="UniProtKB-KW"/>
</dbReference>
<dbReference type="AlphaFoldDB" id="A0A9P6HUL1"/>
<dbReference type="PANTHER" id="PTHR43591:SF105">
    <property type="entry name" value="METHYLTRANSFERASE DOMAIN-CONTAINING PROTEIN-RELATED"/>
    <property type="match status" value="1"/>
</dbReference>
<dbReference type="InterPro" id="IPR029063">
    <property type="entry name" value="SAM-dependent_MTases_sf"/>
</dbReference>
<proteinExistence type="inferred from homology"/>
<keyword evidence="2" id="KW-0808">Transferase</keyword>
<dbReference type="GO" id="GO:0008168">
    <property type="term" value="F:methyltransferase activity"/>
    <property type="evidence" value="ECO:0007669"/>
    <property type="project" value="UniProtKB-KW"/>
</dbReference>
<comment type="caution">
    <text evidence="2">The sequence shown here is derived from an EMBL/GenBank/DDBJ whole genome shotgun (WGS) entry which is preliminary data.</text>
</comment>
<evidence type="ECO:0000313" key="2">
    <source>
        <dbReference type="EMBL" id="KAF9870097.1"/>
    </source>
</evidence>
<reference evidence="2" key="1">
    <citation type="submission" date="2020-03" db="EMBL/GenBank/DDBJ databases">
        <authorList>
            <person name="He L."/>
        </authorList>
    </citation>
    <scope>NUCLEOTIDE SEQUENCE</scope>
    <source>
        <strain evidence="2">CkLH20</strain>
    </source>
</reference>
<dbReference type="PANTHER" id="PTHR43591">
    <property type="entry name" value="METHYLTRANSFERASE"/>
    <property type="match status" value="1"/>
</dbReference>
<dbReference type="OrthoDB" id="2013972at2759"/>
<gene>
    <name evidence="2" type="ORF">CkaCkLH20_12456</name>
</gene>
<keyword evidence="3" id="KW-1185">Reference proteome</keyword>
<sequence length="420" mass="47878">MLFPASSNQSGDTGRRRRSNITPKPFLTLSFLAYGEVLPWLLVEWLSALTTSRLSVQDDSLQYSQRSSPQSQGGKIMEVGEPIPDARHNVDTVLPPAHIDLEPDEDIADADMQSILGSDVDSALGESEAWPSSTASLRSSIVRALEENGRIYHGYKDGKKNLIDKVGQYQLCQLTFENRLNFAPVHHPHRVLDVGCGIGMWAIDFGEEHPESEVIGVDLSPVQPGFTPPNVHYEIDDLEEEWSFSRKFDYVHSMMMTGAFRDWPNFHRQAFENLNPGGWLEIQDIDFPMRCDDGTIPPECDLGRWNDLMMEAGRRSGFLLDTCGRAADMMARVGFVDIVRIPFKWPINQWPRDVRHKTLGLWTEANFSVGLESMTLALFTRFMGWRKEEVWEFSARASAEWRDVRRHGYFDVYVTYGRKP</sequence>
<dbReference type="EMBL" id="JAATWM020000059">
    <property type="protein sequence ID" value="KAF9870097.1"/>
    <property type="molecule type" value="Genomic_DNA"/>
</dbReference>
<accession>A0A9P6HUL1</accession>
<protein>
    <submittedName>
        <fullName evidence="2">Methyltransferase</fullName>
    </submittedName>
</protein>
<dbReference type="RefSeq" id="XP_038739558.1">
    <property type="nucleotide sequence ID" value="XM_038895169.1"/>
</dbReference>
<dbReference type="CDD" id="cd02440">
    <property type="entry name" value="AdoMet_MTases"/>
    <property type="match status" value="1"/>
</dbReference>
<dbReference type="SUPFAM" id="SSF53335">
    <property type="entry name" value="S-adenosyl-L-methionine-dependent methyltransferases"/>
    <property type="match status" value="1"/>
</dbReference>
<reference evidence="2" key="2">
    <citation type="submission" date="2020-11" db="EMBL/GenBank/DDBJ databases">
        <title>Whole genome sequencing of Colletotrichum sp.</title>
        <authorList>
            <person name="Li H."/>
        </authorList>
    </citation>
    <scope>NUCLEOTIDE SEQUENCE</scope>
    <source>
        <strain evidence="2">CkLH20</strain>
    </source>
</reference>
<name>A0A9P6HUL1_9PEZI</name>
<dbReference type="Proteomes" id="UP000781932">
    <property type="component" value="Unassembled WGS sequence"/>
</dbReference>
<organism evidence="2 3">
    <name type="scientific">Colletotrichum karsti</name>
    <dbReference type="NCBI Taxonomy" id="1095194"/>
    <lineage>
        <taxon>Eukaryota</taxon>
        <taxon>Fungi</taxon>
        <taxon>Dikarya</taxon>
        <taxon>Ascomycota</taxon>
        <taxon>Pezizomycotina</taxon>
        <taxon>Sordariomycetes</taxon>
        <taxon>Hypocreomycetidae</taxon>
        <taxon>Glomerellales</taxon>
        <taxon>Glomerellaceae</taxon>
        <taxon>Colletotrichum</taxon>
        <taxon>Colletotrichum boninense species complex</taxon>
    </lineage>
</organism>